<reference evidence="3" key="2">
    <citation type="submission" date="2020-02" db="EMBL/GenBank/DDBJ databases">
        <authorList>
            <person name="Gilchrist C.L.M."/>
            <person name="Chooi Y.-H."/>
        </authorList>
    </citation>
    <scope>NUCLEOTIDE SEQUENCE</scope>
    <source>
        <strain evidence="3">MST-FP2251</strain>
    </source>
</reference>
<evidence type="ECO:0000313" key="4">
    <source>
        <dbReference type="Proteomes" id="UP001194746"/>
    </source>
</evidence>
<feature type="compositionally biased region" description="Low complexity" evidence="1">
    <location>
        <begin position="56"/>
        <end position="72"/>
    </location>
</feature>
<feature type="transmembrane region" description="Helical" evidence="2">
    <location>
        <begin position="131"/>
        <end position="161"/>
    </location>
</feature>
<dbReference type="EMBL" id="VCAU01000043">
    <property type="protein sequence ID" value="KAF9888781.1"/>
    <property type="molecule type" value="Genomic_DNA"/>
</dbReference>
<evidence type="ECO:0000313" key="3">
    <source>
        <dbReference type="EMBL" id="KAF9888781.1"/>
    </source>
</evidence>
<comment type="caution">
    <text evidence="3">The sequence shown here is derived from an EMBL/GenBank/DDBJ whole genome shotgun (WGS) entry which is preliminary data.</text>
</comment>
<protein>
    <submittedName>
        <fullName evidence="3">Uncharacterized protein</fullName>
    </submittedName>
</protein>
<gene>
    <name evidence="3" type="ORF">FE257_008357</name>
</gene>
<dbReference type="Proteomes" id="UP001194746">
    <property type="component" value="Unassembled WGS sequence"/>
</dbReference>
<feature type="transmembrane region" description="Helical" evidence="2">
    <location>
        <begin position="98"/>
        <end position="119"/>
    </location>
</feature>
<evidence type="ECO:0000256" key="2">
    <source>
        <dbReference type="SAM" id="Phobius"/>
    </source>
</evidence>
<evidence type="ECO:0000256" key="1">
    <source>
        <dbReference type="SAM" id="MobiDB-lite"/>
    </source>
</evidence>
<keyword evidence="4" id="KW-1185">Reference proteome</keyword>
<reference evidence="3" key="1">
    <citation type="journal article" date="2019" name="Beilstein J. Org. Chem.">
        <title>Nanangenines: drimane sesquiterpenoids as the dominant metabolite cohort of a novel Australian fungus, Aspergillus nanangensis.</title>
        <authorList>
            <person name="Lacey H.J."/>
            <person name="Gilchrist C.L.M."/>
            <person name="Crombie A."/>
            <person name="Kalaitzis J.A."/>
            <person name="Vuong D."/>
            <person name="Rutledge P.J."/>
            <person name="Turner P."/>
            <person name="Pitt J.I."/>
            <person name="Lacey E."/>
            <person name="Chooi Y.H."/>
            <person name="Piggott A.M."/>
        </authorList>
    </citation>
    <scope>NUCLEOTIDE SEQUENCE</scope>
    <source>
        <strain evidence="3">MST-FP2251</strain>
    </source>
</reference>
<feature type="region of interest" description="Disordered" evidence="1">
    <location>
        <begin position="34"/>
        <end position="78"/>
    </location>
</feature>
<proteinExistence type="predicted"/>
<accession>A0AAD4CLS8</accession>
<name>A0AAD4CLS8_ASPNN</name>
<keyword evidence="2" id="KW-0472">Membrane</keyword>
<dbReference type="AlphaFoldDB" id="A0AAD4CLS8"/>
<sequence length="275" mass="30636">MASFSRFPIVLHPQLRRALPRNAQRDLRGQLFTRLKSQQAFRPPKNETVPPKAPEPNATSPASSTGPSTTPAQHARTTIRRGPPERILIYSSGAGKTVFLGAMRLTTVFIFGFACVLVAPGFDSATYSEAIVPAIIIGGALPMLFVAYTAAPFVNFVHLALPVYARRSREQAIEYAKNLPPTATLYLNTMRFTTMPRHTEVQLGDLVRERTLFRPVAFRNTKPKPVPWWTGTAPQEFYTAEQSSSGPNSPAFYPEVWEHVYRRIQSNKPPAQNSK</sequence>
<keyword evidence="2" id="KW-0812">Transmembrane</keyword>
<organism evidence="3 4">
    <name type="scientific">Aspergillus nanangensis</name>
    <dbReference type="NCBI Taxonomy" id="2582783"/>
    <lineage>
        <taxon>Eukaryota</taxon>
        <taxon>Fungi</taxon>
        <taxon>Dikarya</taxon>
        <taxon>Ascomycota</taxon>
        <taxon>Pezizomycotina</taxon>
        <taxon>Eurotiomycetes</taxon>
        <taxon>Eurotiomycetidae</taxon>
        <taxon>Eurotiales</taxon>
        <taxon>Aspergillaceae</taxon>
        <taxon>Aspergillus</taxon>
        <taxon>Aspergillus subgen. Circumdati</taxon>
    </lineage>
</organism>
<keyword evidence="2" id="KW-1133">Transmembrane helix</keyword>